<reference evidence="2 3" key="1">
    <citation type="submission" date="2014-08" db="EMBL/GenBank/DDBJ databases">
        <authorList>
            <person name="Moulin Lionel"/>
        </authorList>
    </citation>
    <scope>NUCLEOTIDE SEQUENCE [LARGE SCALE GENOMIC DNA]</scope>
</reference>
<evidence type="ECO:0000313" key="3">
    <source>
        <dbReference type="Proteomes" id="UP000046373"/>
    </source>
</evidence>
<accession>A0A090EIP9</accession>
<feature type="region of interest" description="Disordered" evidence="1">
    <location>
        <begin position="65"/>
        <end position="96"/>
    </location>
</feature>
<feature type="compositionally biased region" description="Low complexity" evidence="1">
    <location>
        <begin position="68"/>
        <end position="77"/>
    </location>
</feature>
<sequence>MTGCEKSGQFSKSLDSKKVAARPLSGQEVTRLIKRAGLRPACAAICPKANGKGVAFGASRALPPWPKSMSHMSTSSSAALRNDSQVSNPRDLFGVT</sequence>
<evidence type="ECO:0000256" key="1">
    <source>
        <dbReference type="SAM" id="MobiDB-lite"/>
    </source>
</evidence>
<feature type="region of interest" description="Disordered" evidence="1">
    <location>
        <begin position="1"/>
        <end position="25"/>
    </location>
</feature>
<dbReference type="Proteomes" id="UP000046373">
    <property type="component" value="Unassembled WGS sequence"/>
</dbReference>
<dbReference type="EMBL" id="CCNB01000005">
    <property type="protein sequence ID" value="CDX30601.1"/>
    <property type="molecule type" value="Genomic_DNA"/>
</dbReference>
<organism evidence="2 3">
    <name type="scientific">Mesorhizobium plurifarium</name>
    <dbReference type="NCBI Taxonomy" id="69974"/>
    <lineage>
        <taxon>Bacteria</taxon>
        <taxon>Pseudomonadati</taxon>
        <taxon>Pseudomonadota</taxon>
        <taxon>Alphaproteobacteria</taxon>
        <taxon>Hyphomicrobiales</taxon>
        <taxon>Phyllobacteriaceae</taxon>
        <taxon>Mesorhizobium</taxon>
    </lineage>
</organism>
<feature type="compositionally biased region" description="Polar residues" evidence="1">
    <location>
        <begin position="78"/>
        <end position="88"/>
    </location>
</feature>
<dbReference type="AlphaFoldDB" id="A0A090EIP9"/>
<gene>
    <name evidence="2" type="ORF">MPLDJ20_130088</name>
</gene>
<proteinExistence type="predicted"/>
<name>A0A090EIP9_MESPL</name>
<evidence type="ECO:0000313" key="2">
    <source>
        <dbReference type="EMBL" id="CDX30601.1"/>
    </source>
</evidence>
<protein>
    <submittedName>
        <fullName evidence="2">Uncharacterized protein</fullName>
    </submittedName>
</protein>